<evidence type="ECO:0000313" key="1">
    <source>
        <dbReference type="EMBL" id="GBP84894.1"/>
    </source>
</evidence>
<keyword evidence="2" id="KW-1185">Reference proteome</keyword>
<gene>
    <name evidence="1" type="ORF">EVAR_55854_1</name>
</gene>
<proteinExistence type="predicted"/>
<protein>
    <submittedName>
        <fullName evidence="1">Uncharacterized protein</fullName>
    </submittedName>
</protein>
<reference evidence="1 2" key="1">
    <citation type="journal article" date="2019" name="Commun. Biol.">
        <title>The bagworm genome reveals a unique fibroin gene that provides high tensile strength.</title>
        <authorList>
            <person name="Kono N."/>
            <person name="Nakamura H."/>
            <person name="Ohtoshi R."/>
            <person name="Tomita M."/>
            <person name="Numata K."/>
            <person name="Arakawa K."/>
        </authorList>
    </citation>
    <scope>NUCLEOTIDE SEQUENCE [LARGE SCALE GENOMIC DNA]</scope>
</reference>
<accession>A0A4C1ZCR8</accession>
<organism evidence="1 2">
    <name type="scientific">Eumeta variegata</name>
    <name type="common">Bagworm moth</name>
    <name type="synonym">Eumeta japonica</name>
    <dbReference type="NCBI Taxonomy" id="151549"/>
    <lineage>
        <taxon>Eukaryota</taxon>
        <taxon>Metazoa</taxon>
        <taxon>Ecdysozoa</taxon>
        <taxon>Arthropoda</taxon>
        <taxon>Hexapoda</taxon>
        <taxon>Insecta</taxon>
        <taxon>Pterygota</taxon>
        <taxon>Neoptera</taxon>
        <taxon>Endopterygota</taxon>
        <taxon>Lepidoptera</taxon>
        <taxon>Glossata</taxon>
        <taxon>Ditrysia</taxon>
        <taxon>Tineoidea</taxon>
        <taxon>Psychidae</taxon>
        <taxon>Oiketicinae</taxon>
        <taxon>Eumeta</taxon>
    </lineage>
</organism>
<dbReference type="Proteomes" id="UP000299102">
    <property type="component" value="Unassembled WGS sequence"/>
</dbReference>
<dbReference type="EMBL" id="BGZK01001704">
    <property type="protein sequence ID" value="GBP84894.1"/>
    <property type="molecule type" value="Genomic_DNA"/>
</dbReference>
<name>A0A4C1ZCR8_EUMVA</name>
<sequence length="109" mass="12516">MERYERQCKPFLKKKWHRRKRRKQGTKIALCLNPPPTYWAQEKWVCAPPIPQQLISESGRFEKIRHPSTGHGTAVASADTSTTIFEVGRRRMPPVVSTSTTRTWLSGPG</sequence>
<dbReference type="AlphaFoldDB" id="A0A4C1ZCR8"/>
<evidence type="ECO:0000313" key="2">
    <source>
        <dbReference type="Proteomes" id="UP000299102"/>
    </source>
</evidence>
<comment type="caution">
    <text evidence="1">The sequence shown here is derived from an EMBL/GenBank/DDBJ whole genome shotgun (WGS) entry which is preliminary data.</text>
</comment>